<feature type="transmembrane region" description="Helical" evidence="7">
    <location>
        <begin position="138"/>
        <end position="160"/>
    </location>
</feature>
<protein>
    <submittedName>
        <fullName evidence="9">ABC transporter permease</fullName>
    </submittedName>
</protein>
<dbReference type="CDD" id="cd06261">
    <property type="entry name" value="TM_PBP2"/>
    <property type="match status" value="1"/>
</dbReference>
<keyword evidence="2 7" id="KW-0813">Transport</keyword>
<accession>A0A1B6VIU1</accession>
<name>A0A1B6VIU1_9PROT</name>
<comment type="caution">
    <text evidence="9">The sequence shown here is derived from an EMBL/GenBank/DDBJ whole genome shotgun (WGS) entry which is preliminary data.</text>
</comment>
<dbReference type="GO" id="GO:0055085">
    <property type="term" value="P:transmembrane transport"/>
    <property type="evidence" value="ECO:0007669"/>
    <property type="project" value="InterPro"/>
</dbReference>
<dbReference type="Pfam" id="PF19300">
    <property type="entry name" value="BPD_transp_1_N"/>
    <property type="match status" value="1"/>
</dbReference>
<keyword evidence="6 7" id="KW-0472">Membrane</keyword>
<dbReference type="EMBL" id="LUTU01000010">
    <property type="protein sequence ID" value="OAJ67130.1"/>
    <property type="molecule type" value="Genomic_DNA"/>
</dbReference>
<dbReference type="AlphaFoldDB" id="A0A1B6VIU1"/>
<feature type="transmembrane region" description="Helical" evidence="7">
    <location>
        <begin position="244"/>
        <end position="270"/>
    </location>
</feature>
<keyword evidence="5 7" id="KW-1133">Transmembrane helix</keyword>
<evidence type="ECO:0000256" key="2">
    <source>
        <dbReference type="ARBA" id="ARBA00022448"/>
    </source>
</evidence>
<evidence type="ECO:0000256" key="1">
    <source>
        <dbReference type="ARBA" id="ARBA00004651"/>
    </source>
</evidence>
<dbReference type="PANTHER" id="PTHR43163">
    <property type="entry name" value="DIPEPTIDE TRANSPORT SYSTEM PERMEASE PROTEIN DPPB-RELATED"/>
    <property type="match status" value="1"/>
</dbReference>
<evidence type="ECO:0000256" key="5">
    <source>
        <dbReference type="ARBA" id="ARBA00022989"/>
    </source>
</evidence>
<reference evidence="9 10" key="1">
    <citation type="submission" date="2016-03" db="EMBL/GenBank/DDBJ databases">
        <title>Draft genome sequence of Gluconobacter cerinus strain CECT 9110.</title>
        <authorList>
            <person name="Sainz F."/>
            <person name="Mas A."/>
            <person name="Torija M.J."/>
        </authorList>
    </citation>
    <scope>NUCLEOTIDE SEQUENCE [LARGE SCALE GENOMIC DNA]</scope>
    <source>
        <strain evidence="9 10">CECT 9110</strain>
    </source>
</reference>
<dbReference type="PANTHER" id="PTHR43163:SF3">
    <property type="entry name" value="PEPTIDE ABC TRANSPORTER PERMEASE PROTEIN"/>
    <property type="match status" value="1"/>
</dbReference>
<sequence length="318" mass="33875">MNSQILKLIGRRFFAAVMSLVFVIVTVFAITNVLPGDATDAVLGQGATPQAVAVMRHDLGLDRPVFFRFWFWLWGVLHGDFGHSLLNGLSVADAIGPRLHNSLLLAGASAAVSVPVSLFLGITSAIWKDTVYDRVVSIMTLGMVSVPEFVIATMAVYVFAVRLHLLPALADVGSVHSLRQFLSAFFMPVASLALVTLAQTVRMTRAAMADTLSAPYIEMALLKGVGPIRLILVHAIPNAVGPIVNAVALSLSSLLGGVVVIEVVFTYPGISGLMVDAVSSRDVPTVQACALVFCVTYLFLTTFADIVTILSLPRGRKA</sequence>
<feature type="transmembrane region" description="Helical" evidence="7">
    <location>
        <begin position="290"/>
        <end position="312"/>
    </location>
</feature>
<evidence type="ECO:0000256" key="4">
    <source>
        <dbReference type="ARBA" id="ARBA00022692"/>
    </source>
</evidence>
<dbReference type="PROSITE" id="PS50928">
    <property type="entry name" value="ABC_TM1"/>
    <property type="match status" value="1"/>
</dbReference>
<dbReference type="PATRIC" id="fig|38307.3.peg.2373"/>
<feature type="transmembrane region" description="Helical" evidence="7">
    <location>
        <begin position="181"/>
        <end position="201"/>
    </location>
</feature>
<evidence type="ECO:0000256" key="6">
    <source>
        <dbReference type="ARBA" id="ARBA00023136"/>
    </source>
</evidence>
<dbReference type="RefSeq" id="WP_064274946.1">
    <property type="nucleotide sequence ID" value="NZ_LUTU01000010.1"/>
</dbReference>
<dbReference type="GO" id="GO:0005886">
    <property type="term" value="C:plasma membrane"/>
    <property type="evidence" value="ECO:0007669"/>
    <property type="project" value="UniProtKB-SubCell"/>
</dbReference>
<dbReference type="InterPro" id="IPR000515">
    <property type="entry name" value="MetI-like"/>
</dbReference>
<evidence type="ECO:0000256" key="7">
    <source>
        <dbReference type="RuleBase" id="RU363032"/>
    </source>
</evidence>
<dbReference type="InterPro" id="IPR045621">
    <property type="entry name" value="BPD_transp_1_N"/>
</dbReference>
<comment type="similarity">
    <text evidence="7">Belongs to the binding-protein-dependent transport system permease family.</text>
</comment>
<proteinExistence type="inferred from homology"/>
<feature type="transmembrane region" description="Helical" evidence="7">
    <location>
        <begin position="103"/>
        <end position="126"/>
    </location>
</feature>
<evidence type="ECO:0000313" key="10">
    <source>
        <dbReference type="Proteomes" id="UP000077786"/>
    </source>
</evidence>
<evidence type="ECO:0000256" key="3">
    <source>
        <dbReference type="ARBA" id="ARBA00022475"/>
    </source>
</evidence>
<evidence type="ECO:0000259" key="8">
    <source>
        <dbReference type="PROSITE" id="PS50928"/>
    </source>
</evidence>
<dbReference type="Pfam" id="PF00528">
    <property type="entry name" value="BPD_transp_1"/>
    <property type="match status" value="1"/>
</dbReference>
<dbReference type="OrthoDB" id="7834831at2"/>
<dbReference type="Gene3D" id="1.10.3720.10">
    <property type="entry name" value="MetI-like"/>
    <property type="match status" value="1"/>
</dbReference>
<feature type="domain" description="ABC transmembrane type-1" evidence="8">
    <location>
        <begin position="99"/>
        <end position="304"/>
    </location>
</feature>
<dbReference type="SUPFAM" id="SSF161098">
    <property type="entry name" value="MetI-like"/>
    <property type="match status" value="1"/>
</dbReference>
<keyword evidence="4 7" id="KW-0812">Transmembrane</keyword>
<dbReference type="Proteomes" id="UP000077786">
    <property type="component" value="Unassembled WGS sequence"/>
</dbReference>
<organism evidence="9 10">
    <name type="scientific">Gluconobacter cerinus</name>
    <dbReference type="NCBI Taxonomy" id="38307"/>
    <lineage>
        <taxon>Bacteria</taxon>
        <taxon>Pseudomonadati</taxon>
        <taxon>Pseudomonadota</taxon>
        <taxon>Alphaproteobacteria</taxon>
        <taxon>Acetobacterales</taxon>
        <taxon>Acetobacteraceae</taxon>
        <taxon>Gluconobacter</taxon>
    </lineage>
</organism>
<dbReference type="InterPro" id="IPR035906">
    <property type="entry name" value="MetI-like_sf"/>
</dbReference>
<keyword evidence="3" id="KW-1003">Cell membrane</keyword>
<comment type="subcellular location">
    <subcellularLocation>
        <location evidence="1 7">Cell membrane</location>
        <topology evidence="1 7">Multi-pass membrane protein</topology>
    </subcellularLocation>
</comment>
<gene>
    <name evidence="9" type="ORF">A0123_02276</name>
</gene>
<evidence type="ECO:0000313" key="9">
    <source>
        <dbReference type="EMBL" id="OAJ67130.1"/>
    </source>
</evidence>
<feature type="transmembrane region" description="Helical" evidence="7">
    <location>
        <begin position="12"/>
        <end position="34"/>
    </location>
</feature>